<evidence type="ECO:0000256" key="4">
    <source>
        <dbReference type="ARBA" id="ARBA00022679"/>
    </source>
</evidence>
<dbReference type="GO" id="GO:0005524">
    <property type="term" value="F:ATP binding"/>
    <property type="evidence" value="ECO:0007669"/>
    <property type="project" value="UniProtKB-KW"/>
</dbReference>
<accession>A0A0H2ZAT9</accession>
<evidence type="ECO:0000256" key="5">
    <source>
        <dbReference type="ARBA" id="ARBA00022729"/>
    </source>
</evidence>
<dbReference type="InterPro" id="IPR036890">
    <property type="entry name" value="HATPase_C_sf"/>
</dbReference>
<dbReference type="Pfam" id="PF00072">
    <property type="entry name" value="Response_reg"/>
    <property type="match status" value="1"/>
</dbReference>
<evidence type="ECO:0000256" key="8">
    <source>
        <dbReference type="ARBA" id="ARBA00023012"/>
    </source>
</evidence>
<dbReference type="SUPFAM" id="SSF52172">
    <property type="entry name" value="CheY-like"/>
    <property type="match status" value="1"/>
</dbReference>
<dbReference type="InterPro" id="IPR011006">
    <property type="entry name" value="CheY-like_superfamily"/>
</dbReference>
<keyword evidence="10" id="KW-0812">Transmembrane</keyword>
<dbReference type="Gene3D" id="3.40.190.10">
    <property type="entry name" value="Periplasmic binding protein-like II"/>
    <property type="match status" value="4"/>
</dbReference>
<dbReference type="HOGENOM" id="CLU_000445_37_3_6"/>
<feature type="transmembrane region" description="Helical" evidence="10">
    <location>
        <begin position="566"/>
        <end position="586"/>
    </location>
</feature>
<dbReference type="CDD" id="cd13707">
    <property type="entry name" value="PBP2_BvgS_D2"/>
    <property type="match status" value="1"/>
</dbReference>
<evidence type="ECO:0000256" key="1">
    <source>
        <dbReference type="ARBA" id="ARBA00000085"/>
    </source>
</evidence>
<dbReference type="Gene3D" id="3.40.50.2300">
    <property type="match status" value="1"/>
</dbReference>
<dbReference type="RefSeq" id="WP_003138968.1">
    <property type="nucleotide sequence ID" value="NC_008463.1"/>
</dbReference>
<dbReference type="InterPro" id="IPR049871">
    <property type="entry name" value="BvgS-like_periplasmic2"/>
</dbReference>
<evidence type="ECO:0000313" key="14">
    <source>
        <dbReference type="Proteomes" id="UP000000653"/>
    </source>
</evidence>
<dbReference type="GO" id="GO:0009927">
    <property type="term" value="F:histidine phosphotransfer kinase activity"/>
    <property type="evidence" value="ECO:0007669"/>
    <property type="project" value="TreeGrafter"/>
</dbReference>
<keyword evidence="10" id="KW-1133">Transmembrane helix</keyword>
<evidence type="ECO:0000256" key="10">
    <source>
        <dbReference type="SAM" id="Phobius"/>
    </source>
</evidence>
<reference evidence="13 14" key="1">
    <citation type="journal article" date="2006" name="Genome Biol.">
        <title>Genomic analysis reveals that Pseudomonas aeruginosa virulence is combinatorial.</title>
        <authorList>
            <person name="Lee D.G."/>
            <person name="Urbach J.M."/>
            <person name="Wu G."/>
            <person name="Liberati N.T."/>
            <person name="Feinbaum R.L."/>
            <person name="Miyata S."/>
            <person name="Diggins L.T."/>
            <person name="He J."/>
            <person name="Saucier M."/>
            <person name="Deziel E."/>
            <person name="Friedman L."/>
            <person name="Li L."/>
            <person name="Grills G."/>
            <person name="Montgomery K."/>
            <person name="Kucherlapati R."/>
            <person name="Rahme L.G."/>
            <person name="Ausubel F.M."/>
        </authorList>
    </citation>
    <scope>NUCLEOTIDE SEQUENCE [LARGE SCALE GENOMIC DNA]</scope>
    <source>
        <strain evidence="13 14">UCBPP-PA14</strain>
    </source>
</reference>
<feature type="domain" description="Response regulatory" evidence="12">
    <location>
        <begin position="863"/>
        <end position="982"/>
    </location>
</feature>
<keyword evidence="10" id="KW-0472">Membrane</keyword>
<dbReference type="CDD" id="cd17546">
    <property type="entry name" value="REC_hyHK_CKI1_RcsC-like"/>
    <property type="match status" value="1"/>
</dbReference>
<dbReference type="GO" id="GO:0005886">
    <property type="term" value="C:plasma membrane"/>
    <property type="evidence" value="ECO:0007669"/>
    <property type="project" value="UniProtKB-SubCell"/>
</dbReference>
<dbReference type="Gene3D" id="1.10.287.130">
    <property type="match status" value="1"/>
</dbReference>
<feature type="domain" description="Histidine kinase" evidence="11">
    <location>
        <begin position="614"/>
        <end position="835"/>
    </location>
</feature>
<keyword evidence="5" id="KW-0732">Signal</keyword>
<dbReference type="EC" id="2.7.13.3" evidence="2"/>
<dbReference type="InterPro" id="IPR004358">
    <property type="entry name" value="Sig_transdc_His_kin-like_C"/>
</dbReference>
<organism evidence="13 14">
    <name type="scientific">Pseudomonas aeruginosa (strain UCBPP-PA14)</name>
    <dbReference type="NCBI Taxonomy" id="208963"/>
    <lineage>
        <taxon>Bacteria</taxon>
        <taxon>Pseudomonadati</taxon>
        <taxon>Pseudomonadota</taxon>
        <taxon>Gammaproteobacteria</taxon>
        <taxon>Pseudomonadales</taxon>
        <taxon>Pseudomonadaceae</taxon>
        <taxon>Pseudomonas</taxon>
    </lineage>
</organism>
<dbReference type="FunFam" id="3.30.565.10:FF:000010">
    <property type="entry name" value="Sensor histidine kinase RcsC"/>
    <property type="match status" value="1"/>
</dbReference>
<evidence type="ECO:0000256" key="7">
    <source>
        <dbReference type="ARBA" id="ARBA00022777"/>
    </source>
</evidence>
<dbReference type="CDD" id="cd13705">
    <property type="entry name" value="PBP2_BvgS_D1"/>
    <property type="match status" value="1"/>
</dbReference>
<dbReference type="BioCyc" id="PAER208963:G1G74-2572-MONOMER"/>
<dbReference type="InterPro" id="IPR003594">
    <property type="entry name" value="HATPase_dom"/>
</dbReference>
<dbReference type="CDD" id="cd00082">
    <property type="entry name" value="HisKA"/>
    <property type="match status" value="1"/>
</dbReference>
<dbReference type="SMART" id="SM00388">
    <property type="entry name" value="HisKA"/>
    <property type="match status" value="1"/>
</dbReference>
<evidence type="ECO:0000256" key="2">
    <source>
        <dbReference type="ARBA" id="ARBA00012438"/>
    </source>
</evidence>
<dbReference type="EMBL" id="CP000438">
    <property type="protein sequence ID" value="ABJ11805.1"/>
    <property type="molecule type" value="Genomic_DNA"/>
</dbReference>
<dbReference type="InterPro" id="IPR003661">
    <property type="entry name" value="HisK_dim/P_dom"/>
</dbReference>
<dbReference type="SUPFAM" id="SSF53850">
    <property type="entry name" value="Periplasmic binding protein-like II"/>
    <property type="match status" value="2"/>
</dbReference>
<dbReference type="Proteomes" id="UP000000653">
    <property type="component" value="Chromosome"/>
</dbReference>
<comment type="catalytic activity">
    <reaction evidence="1">
        <text>ATP + protein L-histidine = ADP + protein N-phospho-L-histidine.</text>
        <dbReference type="EC" id="2.7.13.3"/>
    </reaction>
</comment>
<keyword evidence="7" id="KW-0418">Kinase</keyword>
<keyword evidence="6" id="KW-0547">Nucleotide-binding</keyword>
<proteinExistence type="predicted"/>
<keyword evidence="4" id="KW-0808">Transferase</keyword>
<dbReference type="InterPro" id="IPR036097">
    <property type="entry name" value="HisK_dim/P_sf"/>
</dbReference>
<dbReference type="CDD" id="cd16922">
    <property type="entry name" value="HATPase_EvgS-ArcB-TorS-like"/>
    <property type="match status" value="1"/>
</dbReference>
<evidence type="ECO:0000313" key="13">
    <source>
        <dbReference type="EMBL" id="ABJ11805.1"/>
    </source>
</evidence>
<dbReference type="PANTHER" id="PTHR43047">
    <property type="entry name" value="TWO-COMPONENT HISTIDINE PROTEIN KINASE"/>
    <property type="match status" value="1"/>
</dbReference>
<keyword evidence="8" id="KW-0902">Two-component regulatory system</keyword>
<dbReference type="InterPro" id="IPR005467">
    <property type="entry name" value="His_kinase_dom"/>
</dbReference>
<dbReference type="InterPro" id="IPR001789">
    <property type="entry name" value="Sig_transdc_resp-reg_receiver"/>
</dbReference>
<dbReference type="PANTHER" id="PTHR43047:SF72">
    <property type="entry name" value="OSMOSENSING HISTIDINE PROTEIN KINASE SLN1"/>
    <property type="match status" value="1"/>
</dbReference>
<dbReference type="Pfam" id="PF02518">
    <property type="entry name" value="HATPase_c"/>
    <property type="match status" value="1"/>
</dbReference>
<feature type="modified residue" description="4-aspartylphosphate" evidence="9">
    <location>
        <position position="912"/>
    </location>
</feature>
<dbReference type="SUPFAM" id="SSF55874">
    <property type="entry name" value="ATPase domain of HSP90 chaperone/DNA topoisomerase II/histidine kinase"/>
    <property type="match status" value="1"/>
</dbReference>
<dbReference type="PROSITE" id="PS50109">
    <property type="entry name" value="HIS_KIN"/>
    <property type="match status" value="1"/>
</dbReference>
<sequence length="992" mass="109088">MATSVPMCPQALGRGCHALYPAGELCHRRLDMLTRSLLSAVFCLLPIILQPLPVAAESILLDGRMTTTTRPWLDKRARQWLDAREPLTIGVVSPDYPPLSIFYAGSYKGFTADYLALVFERPLRVRDFPSRQAAIAALSRGEIDLLGVGSEVEARQHGLLASAAYLSDRPVLVSSSGAPFDSQAESWLATVKGYLPAERIKAAYPHSKVIWFDSPQLALEALSMGDVDGVLGDAVSAHYLIQTHYLLNLRIENFAPIDSQGFRFLLRPGDEPLLAVLDRALPRINGRYGDELLRSWSAGRRLRFDEPRVTLAPAEQRWLSTHPVVPVVINHSLGALGQLDSEGRLSGIGRDYLDLIGKRSGLQFSFSGARNFVEAKRRLDAGEALVTPTMPSTERLDSGLEVLTPYLRSTTVLMSASRGGRGERLERVHGLADLDGKRLATTVGYFLNDTIRRDHPEIKLQVYPTFLAAMQSVDAGQSEASISSDYTGRYLSAQHFDNRIQVVGILDDLSIPISIGVARNQPELQGILEKAQLAIAPEEVAEILHRWEPRFAKGGTDFWRDHRSKILQIGGLFGVLISISLIWGFYLMRQVRKTRQAEEQADAANRAKSVFLSTMSHEIRTPLNAVIGLQELVLKKGEKGVLDLDSLSIAQEAAQGLLLLLGNILDLSRIESGRFDSAPEPVLPGELIRGILPLVGGLTRQKNLSLALELDGDLEQWVLVDPLHFKQVLFNLLGNAIKFTERGGVTVRAVGRREAERLHLLLEVSDTGLGISEEDQARLFRPFSQVGSPALGQASGSGLGLYISRRLVHLMGGQISLRSELGNGSCFSVEFDLPLTEPPPSESSEARSGVAEVEERKEARALSILLAEDHPFNRLTLTMQLESLGHRVTSTEDGEEAFERWQGEDFDVVITDGMMPRMDGYELARRIRSQEALGGRRRCLVIALTASAEKDALERCLAAGMDRVLFKPTTLDELARALNGGEPLMPTSVDSQ</sequence>
<evidence type="ECO:0000259" key="12">
    <source>
        <dbReference type="PROSITE" id="PS50110"/>
    </source>
</evidence>
<dbReference type="GO" id="GO:0000155">
    <property type="term" value="F:phosphorelay sensor kinase activity"/>
    <property type="evidence" value="ECO:0007669"/>
    <property type="project" value="InterPro"/>
</dbReference>
<dbReference type="PRINTS" id="PR00344">
    <property type="entry name" value="BCTRLSENSOR"/>
</dbReference>
<dbReference type="SMART" id="SM00387">
    <property type="entry name" value="HATPase_c"/>
    <property type="match status" value="1"/>
</dbReference>
<dbReference type="InterPro" id="IPR049870">
    <property type="entry name" value="BvgS-like_periplasmic1"/>
</dbReference>
<name>A0A0H2ZAT9_PSEAB</name>
<dbReference type="PROSITE" id="PS50110">
    <property type="entry name" value="RESPONSE_REGULATORY"/>
    <property type="match status" value="1"/>
</dbReference>
<evidence type="ECO:0000259" key="11">
    <source>
        <dbReference type="PROSITE" id="PS50109"/>
    </source>
</evidence>
<gene>
    <name evidence="13" type="ordered locus">PA14_30700</name>
</gene>
<evidence type="ECO:0000256" key="9">
    <source>
        <dbReference type="PROSITE-ProRule" id="PRU00169"/>
    </source>
</evidence>
<keyword evidence="3 9" id="KW-0597">Phosphoprotein</keyword>
<dbReference type="Gene3D" id="3.30.565.10">
    <property type="entry name" value="Histidine kinase-like ATPase, C-terminal domain"/>
    <property type="match status" value="1"/>
</dbReference>
<dbReference type="SUPFAM" id="SSF47384">
    <property type="entry name" value="Homodimeric domain of signal transducing histidine kinase"/>
    <property type="match status" value="1"/>
</dbReference>
<dbReference type="SMART" id="SM00062">
    <property type="entry name" value="PBPb"/>
    <property type="match status" value="2"/>
</dbReference>
<dbReference type="SMART" id="SM00448">
    <property type="entry name" value="REC"/>
    <property type="match status" value="1"/>
</dbReference>
<dbReference type="Pfam" id="PF00512">
    <property type="entry name" value="HisKA"/>
    <property type="match status" value="1"/>
</dbReference>
<dbReference type="InterPro" id="IPR001638">
    <property type="entry name" value="Solute-binding_3/MltF_N"/>
</dbReference>
<dbReference type="KEGG" id="pau:PA14_30700"/>
<evidence type="ECO:0000256" key="6">
    <source>
        <dbReference type="ARBA" id="ARBA00022741"/>
    </source>
</evidence>
<protein>
    <recommendedName>
        <fullName evidence="2">histidine kinase</fullName>
        <ecNumber evidence="2">2.7.13.3</ecNumber>
    </recommendedName>
</protein>
<evidence type="ECO:0000256" key="3">
    <source>
        <dbReference type="ARBA" id="ARBA00022553"/>
    </source>
</evidence>
<dbReference type="AlphaFoldDB" id="A0A0H2ZAT9"/>